<proteinExistence type="inferred from homology"/>
<keyword evidence="2" id="KW-1133">Transmembrane helix</keyword>
<keyword evidence="2" id="KW-0472">Membrane</keyword>
<protein>
    <recommendedName>
        <fullName evidence="3">CAAX prenyl protease 2/Lysostaphin resistance protein A-like domain-containing protein</fullName>
    </recommendedName>
</protein>
<evidence type="ECO:0000313" key="5">
    <source>
        <dbReference type="Proteomes" id="UP000664357"/>
    </source>
</evidence>
<name>A0ABV0ER08_9ENTE</name>
<dbReference type="Proteomes" id="UP000664357">
    <property type="component" value="Unassembled WGS sequence"/>
</dbReference>
<feature type="transmembrane region" description="Helical" evidence="2">
    <location>
        <begin position="111"/>
        <end position="130"/>
    </location>
</feature>
<evidence type="ECO:0000259" key="3">
    <source>
        <dbReference type="Pfam" id="PF02517"/>
    </source>
</evidence>
<gene>
    <name evidence="4" type="ORF">JZO67_003048</name>
</gene>
<reference evidence="4 5" key="2">
    <citation type="submission" date="2024-02" db="EMBL/GenBank/DDBJ databases">
        <title>The Genome Sequence of Enterococcus sp. DIV0159.</title>
        <authorList>
            <person name="Earl A."/>
            <person name="Manson A."/>
            <person name="Gilmore M."/>
            <person name="Sanders J."/>
            <person name="Shea T."/>
            <person name="Howe W."/>
            <person name="Livny J."/>
            <person name="Cuomo C."/>
            <person name="Neafsey D."/>
            <person name="Birren B."/>
        </authorList>
    </citation>
    <scope>NUCLEOTIDE SEQUENCE [LARGE SCALE GENOMIC DNA]</scope>
    <source>
        <strain evidence="4 5">665A</strain>
    </source>
</reference>
<evidence type="ECO:0000256" key="2">
    <source>
        <dbReference type="SAM" id="Phobius"/>
    </source>
</evidence>
<accession>A0ABV0ER08</accession>
<sequence length="144" mass="16922">MSKTKKSLLTFLILCFSISFIFYYLIIAKQILEFSYLLMWCPGIAAIVTSLIYHRKENALHINRTHLKYIAITFLLTFLYWGISYGIYFLIYGRDVIVANMPLELVKNPMMLFIMLVIYFVTALGEELGWRGYMVPKLNELYGF</sequence>
<evidence type="ECO:0000256" key="1">
    <source>
        <dbReference type="ARBA" id="ARBA00009067"/>
    </source>
</evidence>
<feature type="transmembrane region" description="Helical" evidence="2">
    <location>
        <begin position="7"/>
        <end position="28"/>
    </location>
</feature>
<dbReference type="PANTHER" id="PTHR35797">
    <property type="entry name" value="PROTEASE-RELATED"/>
    <property type="match status" value="1"/>
</dbReference>
<dbReference type="InterPro" id="IPR003675">
    <property type="entry name" value="Rce1/LyrA-like_dom"/>
</dbReference>
<dbReference type="EMBL" id="JAFREL020000002">
    <property type="protein sequence ID" value="MEO1771074.1"/>
    <property type="molecule type" value="Genomic_DNA"/>
</dbReference>
<dbReference type="PANTHER" id="PTHR35797:SF1">
    <property type="entry name" value="PROTEASE"/>
    <property type="match status" value="1"/>
</dbReference>
<feature type="transmembrane region" description="Helical" evidence="2">
    <location>
        <begin position="34"/>
        <end position="54"/>
    </location>
</feature>
<feature type="transmembrane region" description="Helical" evidence="2">
    <location>
        <begin position="66"/>
        <end position="91"/>
    </location>
</feature>
<feature type="domain" description="CAAX prenyl protease 2/Lysostaphin resistance protein A-like" evidence="3">
    <location>
        <begin position="110"/>
        <end position="141"/>
    </location>
</feature>
<comment type="similarity">
    <text evidence="1">Belongs to the UPF0177 family.</text>
</comment>
<reference evidence="4 5" key="1">
    <citation type="submission" date="2021-03" db="EMBL/GenBank/DDBJ databases">
        <authorList>
            <person name="Gilmore M.S."/>
            <person name="Schwartzman J."/>
            <person name="Van Tyne D."/>
            <person name="Martin M."/>
            <person name="Earl A.M."/>
            <person name="Manson A.L."/>
            <person name="Straub T."/>
            <person name="Salamzade R."/>
            <person name="Saavedra J."/>
            <person name="Lebreton F."/>
            <person name="Prichula J."/>
            <person name="Schaufler K."/>
            <person name="Gaca A."/>
            <person name="Sgardioli B."/>
            <person name="Wagenaar J."/>
            <person name="Strong T."/>
        </authorList>
    </citation>
    <scope>NUCLEOTIDE SEQUENCE [LARGE SCALE GENOMIC DNA]</scope>
    <source>
        <strain evidence="4 5">665A</strain>
    </source>
</reference>
<keyword evidence="2" id="KW-0812">Transmembrane</keyword>
<organism evidence="4 5">
    <name type="scientific">Candidatus Enterococcus ferrettii</name>
    <dbReference type="NCBI Taxonomy" id="2815324"/>
    <lineage>
        <taxon>Bacteria</taxon>
        <taxon>Bacillati</taxon>
        <taxon>Bacillota</taxon>
        <taxon>Bacilli</taxon>
        <taxon>Lactobacillales</taxon>
        <taxon>Enterococcaceae</taxon>
        <taxon>Enterococcus</taxon>
    </lineage>
</organism>
<keyword evidence="5" id="KW-1185">Reference proteome</keyword>
<comment type="caution">
    <text evidence="4">The sequence shown here is derived from an EMBL/GenBank/DDBJ whole genome shotgun (WGS) entry which is preliminary data.</text>
</comment>
<evidence type="ECO:0000313" key="4">
    <source>
        <dbReference type="EMBL" id="MEO1771074.1"/>
    </source>
</evidence>
<dbReference type="InterPro" id="IPR042150">
    <property type="entry name" value="MmRce1-like"/>
</dbReference>
<dbReference type="Pfam" id="PF02517">
    <property type="entry name" value="Rce1-like"/>
    <property type="match status" value="1"/>
</dbReference>